<keyword evidence="1" id="KW-0762">Sugar transport</keyword>
<keyword evidence="2" id="KW-1185">Reference proteome</keyword>
<dbReference type="Pfam" id="PF11869">
    <property type="entry name" value="DUF3389"/>
    <property type="match status" value="1"/>
</dbReference>
<name>A0A178K2M3_9GAMM</name>
<keyword evidence="1" id="KW-0813">Transport</keyword>
<comment type="caution">
    <text evidence="1">The sequence shown here is derived from an EMBL/GenBank/DDBJ whole genome shotgun (WGS) entry which is preliminary data.</text>
</comment>
<evidence type="ECO:0000313" key="2">
    <source>
        <dbReference type="Proteomes" id="UP000078503"/>
    </source>
</evidence>
<dbReference type="Proteomes" id="UP000078503">
    <property type="component" value="Unassembled WGS sequence"/>
</dbReference>
<dbReference type="EMBL" id="LVHF01000033">
    <property type="protein sequence ID" value="OAN11559.1"/>
    <property type="molecule type" value="Genomic_DNA"/>
</dbReference>
<dbReference type="InterPro" id="IPR021811">
    <property type="entry name" value="DUF3389"/>
</dbReference>
<gene>
    <name evidence="1" type="ORF">A3K86_21795</name>
</gene>
<protein>
    <submittedName>
        <fullName evidence="1">PTS sugar transporter subunit IIA</fullName>
    </submittedName>
</protein>
<proteinExistence type="predicted"/>
<reference evidence="1 2" key="1">
    <citation type="submission" date="2016-03" db="EMBL/GenBank/DDBJ databases">
        <title>Photobacterium proteolyticum sp. nov. a protease producing bacterium isolated from ocean sediments of Laizhou Bay.</title>
        <authorList>
            <person name="Li Y."/>
        </authorList>
    </citation>
    <scope>NUCLEOTIDE SEQUENCE [LARGE SCALE GENOMIC DNA]</scope>
    <source>
        <strain evidence="1 2">R-40508</strain>
    </source>
</reference>
<accession>A0A178K2M3</accession>
<dbReference type="OrthoDB" id="6271555at2"/>
<evidence type="ECO:0000313" key="1">
    <source>
        <dbReference type="EMBL" id="OAN11559.1"/>
    </source>
</evidence>
<dbReference type="AlphaFoldDB" id="A0A178K2M3"/>
<organism evidence="1 2">
    <name type="scientific">Photobacterium jeanii</name>
    <dbReference type="NCBI Taxonomy" id="858640"/>
    <lineage>
        <taxon>Bacteria</taxon>
        <taxon>Pseudomonadati</taxon>
        <taxon>Pseudomonadota</taxon>
        <taxon>Gammaproteobacteria</taxon>
        <taxon>Vibrionales</taxon>
        <taxon>Vibrionaceae</taxon>
        <taxon>Photobacterium</taxon>
    </lineage>
</organism>
<sequence length="77" mass="8189">MIINFSTGKIIANQHEIVVRLDGEARVTMQAQVDEVTLIGGANVITATGSGLQWSIRLDNAEQLEALATEIGIAIKA</sequence>
<dbReference type="RefSeq" id="WP_068336601.1">
    <property type="nucleotide sequence ID" value="NZ_LVHF01000033.1"/>
</dbReference>